<comment type="caution">
    <text evidence="8">The sequence shown here is derived from an EMBL/GenBank/DDBJ whole genome shotgun (WGS) entry which is preliminary data.</text>
</comment>
<keyword evidence="3" id="KW-0201">Cytochrome c-type biogenesis</keyword>
<keyword evidence="6" id="KW-1133">Transmembrane helix</keyword>
<keyword evidence="6" id="KW-0812">Transmembrane</keyword>
<feature type="domain" description="Thioredoxin" evidence="7">
    <location>
        <begin position="44"/>
        <end position="188"/>
    </location>
</feature>
<dbReference type="GO" id="GO:0015036">
    <property type="term" value="F:disulfide oxidoreductase activity"/>
    <property type="evidence" value="ECO:0007669"/>
    <property type="project" value="InterPro"/>
</dbReference>
<sequence length="195" mass="21151">MSTAEAPEKRSRLWLVLLPVIVFAALAALFWKGLSGTPNQIPSALINKPVPDFVLNAVPGLNVPGFDDETLKQGKVTVVNVWASWCAPCRIEHPLLTELARRPDIQLFGMNYKDEPQNAVEFLSTLGQPFAAVGMDRDGRTGIDWGVYGVPETFIVDGQGMIRYKHIGPLTPEAIAGEMAREIEKAKAPLAGSGS</sequence>
<dbReference type="InterPro" id="IPR017937">
    <property type="entry name" value="Thioredoxin_CS"/>
</dbReference>
<evidence type="ECO:0000259" key="7">
    <source>
        <dbReference type="PROSITE" id="PS51352"/>
    </source>
</evidence>
<comment type="similarity">
    <text evidence="2">Belongs to the thioredoxin family. DsbE subfamily.</text>
</comment>
<evidence type="ECO:0000256" key="4">
    <source>
        <dbReference type="ARBA" id="ARBA00023157"/>
    </source>
</evidence>
<dbReference type="PANTHER" id="PTHR42852">
    <property type="entry name" value="THIOL:DISULFIDE INTERCHANGE PROTEIN DSBE"/>
    <property type="match status" value="1"/>
</dbReference>
<dbReference type="Proteomes" id="UP000248795">
    <property type="component" value="Unassembled WGS sequence"/>
</dbReference>
<dbReference type="Gene3D" id="3.40.30.10">
    <property type="entry name" value="Glutaredoxin"/>
    <property type="match status" value="1"/>
</dbReference>
<evidence type="ECO:0000256" key="2">
    <source>
        <dbReference type="ARBA" id="ARBA00007758"/>
    </source>
</evidence>
<dbReference type="InterPro" id="IPR004799">
    <property type="entry name" value="Periplasmic_diS_OxRdtase_DsbE"/>
</dbReference>
<dbReference type="PROSITE" id="PS00194">
    <property type="entry name" value="THIOREDOXIN_1"/>
    <property type="match status" value="1"/>
</dbReference>
<organism evidence="8 9">
    <name type="scientific">Aestuariivirga litoralis</name>
    <dbReference type="NCBI Taxonomy" id="2650924"/>
    <lineage>
        <taxon>Bacteria</taxon>
        <taxon>Pseudomonadati</taxon>
        <taxon>Pseudomonadota</taxon>
        <taxon>Alphaproteobacteria</taxon>
        <taxon>Hyphomicrobiales</taxon>
        <taxon>Aestuariivirgaceae</taxon>
        <taxon>Aestuariivirga</taxon>
    </lineage>
</organism>
<reference evidence="9" key="1">
    <citation type="submission" date="2018-06" db="EMBL/GenBank/DDBJ databases">
        <title>Aestuariibacter litoralis strain KCTC 52945T.</title>
        <authorList>
            <person name="Li X."/>
            <person name="Salam N."/>
            <person name="Li J.-L."/>
            <person name="Chen Y.-M."/>
            <person name="Yang Z.-W."/>
            <person name="Zhang L.-Y."/>
            <person name="Han M.-X."/>
            <person name="Xiao M."/>
            <person name="Li W.-J."/>
        </authorList>
    </citation>
    <scope>NUCLEOTIDE SEQUENCE [LARGE SCALE GENOMIC DNA]</scope>
    <source>
        <strain evidence="9">KCTC 52945</strain>
    </source>
</reference>
<gene>
    <name evidence="8" type="ORF">DK847_07525</name>
</gene>
<dbReference type="InterPro" id="IPR036249">
    <property type="entry name" value="Thioredoxin-like_sf"/>
</dbReference>
<dbReference type="CDD" id="cd03010">
    <property type="entry name" value="TlpA_like_DsbE"/>
    <property type="match status" value="1"/>
</dbReference>
<evidence type="ECO:0000256" key="1">
    <source>
        <dbReference type="ARBA" id="ARBA00004196"/>
    </source>
</evidence>
<dbReference type="PROSITE" id="PS51352">
    <property type="entry name" value="THIOREDOXIN_2"/>
    <property type="match status" value="1"/>
</dbReference>
<comment type="subcellular location">
    <subcellularLocation>
        <location evidence="1">Cell envelope</location>
    </subcellularLocation>
</comment>
<dbReference type="RefSeq" id="WP_111197428.1">
    <property type="nucleotide sequence ID" value="NZ_QKVK01000003.1"/>
</dbReference>
<dbReference type="Pfam" id="PF08534">
    <property type="entry name" value="Redoxin"/>
    <property type="match status" value="1"/>
</dbReference>
<protein>
    <submittedName>
        <fullName evidence="8">DsbE family thiol:disulfide interchange protein</fullName>
    </submittedName>
</protein>
<proteinExistence type="inferred from homology"/>
<keyword evidence="9" id="KW-1185">Reference proteome</keyword>
<dbReference type="NCBIfam" id="TIGR00385">
    <property type="entry name" value="dsbE"/>
    <property type="match status" value="1"/>
</dbReference>
<keyword evidence="5" id="KW-0676">Redox-active center</keyword>
<dbReference type="InterPro" id="IPR050553">
    <property type="entry name" value="Thioredoxin_ResA/DsbE_sf"/>
</dbReference>
<feature type="transmembrane region" description="Helical" evidence="6">
    <location>
        <begin position="12"/>
        <end position="31"/>
    </location>
</feature>
<dbReference type="InterPro" id="IPR013766">
    <property type="entry name" value="Thioredoxin_domain"/>
</dbReference>
<evidence type="ECO:0000256" key="6">
    <source>
        <dbReference type="SAM" id="Phobius"/>
    </source>
</evidence>
<dbReference type="InterPro" id="IPR013740">
    <property type="entry name" value="Redoxin"/>
</dbReference>
<dbReference type="SUPFAM" id="SSF52833">
    <property type="entry name" value="Thioredoxin-like"/>
    <property type="match status" value="1"/>
</dbReference>
<keyword evidence="6" id="KW-0472">Membrane</keyword>
<evidence type="ECO:0000313" key="9">
    <source>
        <dbReference type="Proteomes" id="UP000248795"/>
    </source>
</evidence>
<dbReference type="EMBL" id="QKVK01000003">
    <property type="protein sequence ID" value="PZF77172.1"/>
    <property type="molecule type" value="Genomic_DNA"/>
</dbReference>
<dbReference type="GO" id="GO:0030288">
    <property type="term" value="C:outer membrane-bounded periplasmic space"/>
    <property type="evidence" value="ECO:0007669"/>
    <property type="project" value="InterPro"/>
</dbReference>
<evidence type="ECO:0000256" key="3">
    <source>
        <dbReference type="ARBA" id="ARBA00022748"/>
    </source>
</evidence>
<dbReference type="PANTHER" id="PTHR42852:SF6">
    <property type="entry name" value="THIOL:DISULFIDE INTERCHANGE PROTEIN DSBE"/>
    <property type="match status" value="1"/>
</dbReference>
<evidence type="ECO:0000313" key="8">
    <source>
        <dbReference type="EMBL" id="PZF77172.1"/>
    </source>
</evidence>
<accession>A0A2W2ATZ6</accession>
<keyword evidence="4" id="KW-1015">Disulfide bond</keyword>
<name>A0A2W2ATZ6_9HYPH</name>
<evidence type="ECO:0000256" key="5">
    <source>
        <dbReference type="ARBA" id="ARBA00023284"/>
    </source>
</evidence>
<dbReference type="GO" id="GO:0017004">
    <property type="term" value="P:cytochrome complex assembly"/>
    <property type="evidence" value="ECO:0007669"/>
    <property type="project" value="UniProtKB-KW"/>
</dbReference>
<dbReference type="AlphaFoldDB" id="A0A2W2ATZ6"/>